<dbReference type="PANTHER" id="PTHR20982:SF3">
    <property type="entry name" value="MITOCHONDRIAL RIBOSOME RECYCLING FACTOR PSEUDO 1"/>
    <property type="match status" value="1"/>
</dbReference>
<gene>
    <name evidence="6" type="ORF">VHEMI04948</name>
</gene>
<evidence type="ECO:0000256" key="3">
    <source>
        <dbReference type="ARBA" id="ARBA00024909"/>
    </source>
</evidence>
<feature type="region of interest" description="Disordered" evidence="4">
    <location>
        <begin position="39"/>
        <end position="74"/>
    </location>
</feature>
<keyword evidence="7" id="KW-1185">Reference proteome</keyword>
<dbReference type="InterPro" id="IPR036191">
    <property type="entry name" value="RRF_sf"/>
</dbReference>
<dbReference type="SUPFAM" id="SSF55194">
    <property type="entry name" value="Ribosome recycling factor, RRF"/>
    <property type="match status" value="1"/>
</dbReference>
<evidence type="ECO:0000259" key="5">
    <source>
        <dbReference type="Pfam" id="PF01765"/>
    </source>
</evidence>
<dbReference type="GO" id="GO:0043023">
    <property type="term" value="F:ribosomal large subunit binding"/>
    <property type="evidence" value="ECO:0007669"/>
    <property type="project" value="TreeGrafter"/>
</dbReference>
<protein>
    <recommendedName>
        <fullName evidence="5">Ribosome recycling factor domain-containing protein</fullName>
    </recommendedName>
</protein>
<evidence type="ECO:0000256" key="4">
    <source>
        <dbReference type="SAM" id="MobiDB-lite"/>
    </source>
</evidence>
<accession>A0A0A1TFC7</accession>
<comment type="function">
    <text evidence="3">Necessary for protein synthesis in mitochondria. Functions as a ribosome recycling factor in mitochondria.</text>
</comment>
<proteinExistence type="inferred from homology"/>
<dbReference type="InterPro" id="IPR002661">
    <property type="entry name" value="Ribosome_recyc_fac"/>
</dbReference>
<dbReference type="Gene3D" id="1.10.132.20">
    <property type="entry name" value="Ribosome-recycling factor"/>
    <property type="match status" value="1"/>
</dbReference>
<evidence type="ECO:0000256" key="2">
    <source>
        <dbReference type="ARBA" id="ARBA00022917"/>
    </source>
</evidence>
<sequence length="264" mass="29980">MISSRALIRIGHQVRPQHIVTRLRCTRFTAPSISAPKSRLLSQSLPTLRKRRNDPEDEQPTSKSSSAADSAPEDPLDFSSLISAYAPIDTHFRAQLSTIAHGGRFNPDHLGSLNVPVKVDGEDMGSFPLRELAQVVPRSGRTISLLVNDREYIKPIMSAVQSSPDFNQQPQRSEDNDLELLLRVEMQRKDEVLRRIKETAQAWRDRVRQARAKHDKQIKDWKKAGTILPDVAKRADKELQKLQDKKIKEIDGEETQTVRALDRN</sequence>
<dbReference type="Gene3D" id="3.30.1360.40">
    <property type="match status" value="1"/>
</dbReference>
<dbReference type="AlphaFoldDB" id="A0A0A1TFC7"/>
<dbReference type="HOGENOM" id="CLU_072873_1_0_1"/>
<dbReference type="GO" id="GO:0005739">
    <property type="term" value="C:mitochondrion"/>
    <property type="evidence" value="ECO:0007669"/>
    <property type="project" value="TreeGrafter"/>
</dbReference>
<dbReference type="Pfam" id="PF01765">
    <property type="entry name" value="RRF"/>
    <property type="match status" value="1"/>
</dbReference>
<reference evidence="6 7" key="1">
    <citation type="journal article" date="2015" name="Genome Announc.">
        <title>Draft Genome Sequence and Gene Annotation of the Entomopathogenic Fungus Verticillium hemipterigenum.</title>
        <authorList>
            <person name="Horn F."/>
            <person name="Habel A."/>
            <person name="Scharf D.H."/>
            <person name="Dworschak J."/>
            <person name="Brakhage A.A."/>
            <person name="Guthke R."/>
            <person name="Hertweck C."/>
            <person name="Linde J."/>
        </authorList>
    </citation>
    <scope>NUCLEOTIDE SEQUENCE [LARGE SCALE GENOMIC DNA]</scope>
</reference>
<feature type="domain" description="Ribosome recycling factor" evidence="5">
    <location>
        <begin position="93"/>
        <end position="253"/>
    </location>
</feature>
<evidence type="ECO:0000313" key="6">
    <source>
        <dbReference type="EMBL" id="CEJ88981.1"/>
    </source>
</evidence>
<organism evidence="6 7">
    <name type="scientific">[Torrubiella] hemipterigena</name>
    <dbReference type="NCBI Taxonomy" id="1531966"/>
    <lineage>
        <taxon>Eukaryota</taxon>
        <taxon>Fungi</taxon>
        <taxon>Dikarya</taxon>
        <taxon>Ascomycota</taxon>
        <taxon>Pezizomycotina</taxon>
        <taxon>Sordariomycetes</taxon>
        <taxon>Hypocreomycetidae</taxon>
        <taxon>Hypocreales</taxon>
        <taxon>Clavicipitaceae</taxon>
        <taxon>Clavicipitaceae incertae sedis</taxon>
        <taxon>'Torrubiella' clade</taxon>
    </lineage>
</organism>
<dbReference type="EMBL" id="CDHN01000002">
    <property type="protein sequence ID" value="CEJ88981.1"/>
    <property type="molecule type" value="Genomic_DNA"/>
</dbReference>
<dbReference type="STRING" id="1531966.A0A0A1TFC7"/>
<comment type="similarity">
    <text evidence="1">Belongs to the RRF family.</text>
</comment>
<evidence type="ECO:0000256" key="1">
    <source>
        <dbReference type="ARBA" id="ARBA00005912"/>
    </source>
</evidence>
<name>A0A0A1TFC7_9HYPO</name>
<dbReference type="OrthoDB" id="407355at2759"/>
<keyword evidence="2" id="KW-0648">Protein biosynthesis</keyword>
<evidence type="ECO:0000313" key="7">
    <source>
        <dbReference type="Proteomes" id="UP000039046"/>
    </source>
</evidence>
<dbReference type="GO" id="GO:0006412">
    <property type="term" value="P:translation"/>
    <property type="evidence" value="ECO:0007669"/>
    <property type="project" value="UniProtKB-KW"/>
</dbReference>
<dbReference type="Proteomes" id="UP000039046">
    <property type="component" value="Unassembled WGS sequence"/>
</dbReference>
<dbReference type="InterPro" id="IPR023584">
    <property type="entry name" value="Ribosome_recyc_fac_dom"/>
</dbReference>
<dbReference type="PANTHER" id="PTHR20982">
    <property type="entry name" value="RIBOSOME RECYCLING FACTOR"/>
    <property type="match status" value="1"/>
</dbReference>